<evidence type="ECO:0000313" key="10">
    <source>
        <dbReference type="EMBL" id="MBC3809709.1"/>
    </source>
</evidence>
<comment type="caution">
    <text evidence="10">The sequence shown here is derived from an EMBL/GenBank/DDBJ whole genome shotgun (WGS) entry which is preliminary data.</text>
</comment>
<evidence type="ECO:0000259" key="9">
    <source>
        <dbReference type="Pfam" id="PF01636"/>
    </source>
</evidence>
<evidence type="ECO:0000256" key="6">
    <source>
        <dbReference type="ARBA" id="ARBA00037368"/>
    </source>
</evidence>
<evidence type="ECO:0000256" key="3">
    <source>
        <dbReference type="ARBA" id="ARBA00022679"/>
    </source>
</evidence>
<dbReference type="InterPro" id="IPR002575">
    <property type="entry name" value="Aminoglycoside_PTrfase"/>
</dbReference>
<keyword evidence="4" id="KW-0418">Kinase</keyword>
<protein>
    <recommendedName>
        <fullName evidence="8">Hydroxylysine kinase</fullName>
        <ecNumber evidence="7">2.7.1.81</ecNumber>
    </recommendedName>
</protein>
<evidence type="ECO:0000256" key="7">
    <source>
        <dbReference type="ARBA" id="ARBA00038873"/>
    </source>
</evidence>
<comment type="catalytic activity">
    <reaction evidence="5">
        <text>(5R)-5-hydroxy-L-lysine + GTP = (5R)-5-phosphooxy-L-lysine + GDP + H(+)</text>
        <dbReference type="Rhea" id="RHEA:19049"/>
        <dbReference type="ChEBI" id="CHEBI:15378"/>
        <dbReference type="ChEBI" id="CHEBI:37565"/>
        <dbReference type="ChEBI" id="CHEBI:57882"/>
        <dbReference type="ChEBI" id="CHEBI:58189"/>
        <dbReference type="ChEBI" id="CHEBI:58357"/>
        <dbReference type="EC" id="2.7.1.81"/>
    </reaction>
</comment>
<proteinExistence type="predicted"/>
<keyword evidence="11" id="KW-1185">Reference proteome</keyword>
<dbReference type="SUPFAM" id="SSF56112">
    <property type="entry name" value="Protein kinase-like (PK-like)"/>
    <property type="match status" value="1"/>
</dbReference>
<keyword evidence="3" id="KW-0808">Transferase</keyword>
<dbReference type="InterPro" id="IPR011009">
    <property type="entry name" value="Kinase-like_dom_sf"/>
</dbReference>
<dbReference type="PANTHER" id="PTHR21064:SF1">
    <property type="entry name" value="HYDROXYLYSINE KINASE"/>
    <property type="match status" value="1"/>
</dbReference>
<evidence type="ECO:0000313" key="11">
    <source>
        <dbReference type="Proteomes" id="UP000648257"/>
    </source>
</evidence>
<dbReference type="Pfam" id="PF01636">
    <property type="entry name" value="APH"/>
    <property type="match status" value="1"/>
</dbReference>
<keyword evidence="2" id="KW-0963">Cytoplasm</keyword>
<dbReference type="InterPro" id="IPR050249">
    <property type="entry name" value="Pseudomonas-type_ThrB"/>
</dbReference>
<evidence type="ECO:0000256" key="2">
    <source>
        <dbReference type="ARBA" id="ARBA00022490"/>
    </source>
</evidence>
<evidence type="ECO:0000256" key="4">
    <source>
        <dbReference type="ARBA" id="ARBA00022777"/>
    </source>
</evidence>
<feature type="domain" description="Aminoglycoside phosphotransferase" evidence="9">
    <location>
        <begin position="23"/>
        <end position="248"/>
    </location>
</feature>
<reference evidence="10 11" key="1">
    <citation type="submission" date="2020-08" db="EMBL/GenBank/DDBJ databases">
        <title>Novel species isolated from subtropical streams in China.</title>
        <authorList>
            <person name="Lu H."/>
        </authorList>
    </citation>
    <scope>NUCLEOTIDE SEQUENCE [LARGE SCALE GENOMIC DNA]</scope>
    <source>
        <strain evidence="10 11">KACC 16656</strain>
    </source>
</reference>
<dbReference type="Proteomes" id="UP000648257">
    <property type="component" value="Unassembled WGS sequence"/>
</dbReference>
<comment type="subcellular location">
    <subcellularLocation>
        <location evidence="1">Cytoplasm</location>
    </subcellularLocation>
</comment>
<evidence type="ECO:0000256" key="5">
    <source>
        <dbReference type="ARBA" id="ARBA00036820"/>
    </source>
</evidence>
<accession>A0ABR6X9W7</accession>
<dbReference type="EC" id="2.7.1.81" evidence="7"/>
<organism evidence="10 11">
    <name type="scientific">Undibacterium seohonense</name>
    <dbReference type="NCBI Taxonomy" id="1344950"/>
    <lineage>
        <taxon>Bacteria</taxon>
        <taxon>Pseudomonadati</taxon>
        <taxon>Pseudomonadota</taxon>
        <taxon>Betaproteobacteria</taxon>
        <taxon>Burkholderiales</taxon>
        <taxon>Oxalobacteraceae</taxon>
        <taxon>Undibacterium</taxon>
    </lineage>
</organism>
<dbReference type="RefSeq" id="WP_186924765.1">
    <property type="nucleotide sequence ID" value="NZ_JACOFW010000052.1"/>
</dbReference>
<gene>
    <name evidence="10" type="ORF">H8K52_20440</name>
</gene>
<dbReference type="EMBL" id="JACOFW010000052">
    <property type="protein sequence ID" value="MBC3809709.1"/>
    <property type="molecule type" value="Genomic_DNA"/>
</dbReference>
<name>A0ABR6X9W7_9BURK</name>
<sequence length="342" mass="39180">MQTITPEQALALVEQHWQLSGTVKELPSYADRNFKIHTPQGNYVFKIANPNWSYADLDIENAALLHLAKTCPDLALPQVMLTLSGQHILPLMTASGQECHMRLLSFVEGEIYANVAVREDVDQHYLQTSLGIAIGKLDRGLEDFQHASMDRYVDWSISNLPELQDEIAHITEDDLRELVTRNTLYFAEHEATWKQTLPMTVIHNDANDFNVIVAENEADPKPHVNAIIDFGDMCRHLRIVDLAITIVYALQHVEEDKAVRECIVDILKGYQSQHPLQEQEIKILYHVIMARLSQSILMATRAYRHNPDNDYILVSQKGVRRLIRQLDAMHYPELQQLFLSVL</sequence>
<evidence type="ECO:0000256" key="1">
    <source>
        <dbReference type="ARBA" id="ARBA00004496"/>
    </source>
</evidence>
<comment type="function">
    <text evidence="6">Catalyzes the GTP-dependent phosphorylation of 5-hydroxy-L-lysine.</text>
</comment>
<dbReference type="PANTHER" id="PTHR21064">
    <property type="entry name" value="AMINOGLYCOSIDE PHOSPHOTRANSFERASE DOMAIN-CONTAINING PROTEIN-RELATED"/>
    <property type="match status" value="1"/>
</dbReference>
<dbReference type="Gene3D" id="3.90.1200.10">
    <property type="match status" value="1"/>
</dbReference>
<evidence type="ECO:0000256" key="8">
    <source>
        <dbReference type="ARBA" id="ARBA00040505"/>
    </source>
</evidence>